<dbReference type="KEGG" id="whr:OG579_16210"/>
<dbReference type="Pfam" id="PF00282">
    <property type="entry name" value="Pyridoxal_deC"/>
    <property type="match status" value="1"/>
</dbReference>
<keyword evidence="3" id="KW-0210">Decarboxylase</keyword>
<dbReference type="Proteomes" id="UP001432128">
    <property type="component" value="Chromosome"/>
</dbReference>
<dbReference type="InterPro" id="IPR015422">
    <property type="entry name" value="PyrdxlP-dep_Trfase_small"/>
</dbReference>
<dbReference type="GO" id="GO:0004058">
    <property type="term" value="F:aromatic-L-amino-acid decarboxylase activity"/>
    <property type="evidence" value="ECO:0007669"/>
    <property type="project" value="UniProtKB-ARBA"/>
</dbReference>
<comment type="cofactor">
    <cofactor evidence="1 6 7">
        <name>pyridoxal 5'-phosphate</name>
        <dbReference type="ChEBI" id="CHEBI:597326"/>
    </cofactor>
</comment>
<dbReference type="EMBL" id="CP108021">
    <property type="protein sequence ID" value="WUM22437.1"/>
    <property type="molecule type" value="Genomic_DNA"/>
</dbReference>
<accession>A0AAU4K8W4</accession>
<dbReference type="RefSeq" id="WP_328859272.1">
    <property type="nucleotide sequence ID" value="NZ_CP108021.1"/>
</dbReference>
<name>A0AAU4K8W4_9NOCA</name>
<evidence type="ECO:0000256" key="4">
    <source>
        <dbReference type="ARBA" id="ARBA00022898"/>
    </source>
</evidence>
<keyword evidence="5 7" id="KW-0456">Lyase</keyword>
<evidence type="ECO:0000256" key="5">
    <source>
        <dbReference type="ARBA" id="ARBA00023239"/>
    </source>
</evidence>
<evidence type="ECO:0000256" key="6">
    <source>
        <dbReference type="PIRSR" id="PIRSR602129-50"/>
    </source>
</evidence>
<dbReference type="InterPro" id="IPR002129">
    <property type="entry name" value="PyrdxlP-dep_de-COase"/>
</dbReference>
<feature type="modified residue" description="N6-(pyridoxal phosphate)lysine" evidence="6">
    <location>
        <position position="309"/>
    </location>
</feature>
<evidence type="ECO:0000256" key="7">
    <source>
        <dbReference type="RuleBase" id="RU000382"/>
    </source>
</evidence>
<dbReference type="PANTHER" id="PTHR45677">
    <property type="entry name" value="GLUTAMATE DECARBOXYLASE-RELATED"/>
    <property type="match status" value="1"/>
</dbReference>
<dbReference type="GO" id="GO:0008483">
    <property type="term" value="F:transaminase activity"/>
    <property type="evidence" value="ECO:0007669"/>
    <property type="project" value="UniProtKB-KW"/>
</dbReference>
<comment type="similarity">
    <text evidence="2 7">Belongs to the group II decarboxylase family.</text>
</comment>
<organism evidence="8 9">
    <name type="scientific">Williamsia herbipolensis</name>
    <dbReference type="NCBI Taxonomy" id="1603258"/>
    <lineage>
        <taxon>Bacteria</taxon>
        <taxon>Bacillati</taxon>
        <taxon>Actinomycetota</taxon>
        <taxon>Actinomycetes</taxon>
        <taxon>Mycobacteriales</taxon>
        <taxon>Nocardiaceae</taxon>
        <taxon>Williamsia</taxon>
    </lineage>
</organism>
<dbReference type="InterPro" id="IPR015421">
    <property type="entry name" value="PyrdxlP-dep_Trfase_major"/>
</dbReference>
<dbReference type="Gene3D" id="3.90.1150.10">
    <property type="entry name" value="Aspartate Aminotransferase, domain 1"/>
    <property type="match status" value="1"/>
</dbReference>
<evidence type="ECO:0000313" key="9">
    <source>
        <dbReference type="Proteomes" id="UP001432128"/>
    </source>
</evidence>
<dbReference type="GO" id="GO:0030170">
    <property type="term" value="F:pyridoxal phosphate binding"/>
    <property type="evidence" value="ECO:0007669"/>
    <property type="project" value="InterPro"/>
</dbReference>
<dbReference type="Gene3D" id="3.40.640.10">
    <property type="entry name" value="Type I PLP-dependent aspartate aminotransferase-like (Major domain)"/>
    <property type="match status" value="1"/>
</dbReference>
<dbReference type="InterPro" id="IPR015424">
    <property type="entry name" value="PyrdxlP-dep_Trfase"/>
</dbReference>
<evidence type="ECO:0000256" key="3">
    <source>
        <dbReference type="ARBA" id="ARBA00022793"/>
    </source>
</evidence>
<proteinExistence type="inferred from homology"/>
<keyword evidence="4 6" id="KW-0663">Pyridoxal phosphate</keyword>
<sequence length="508" mass="53130">MPTRRSRFASPGRGWAQVGADLIRMAESVSDTAHHGAPLPHGLPGDVLDEVDSALGPRVIPSAGVGESQALARLGDLVARHGLDLTHTRTAAHLQPPPLTVAVVADALAGATNASLDTYDSGPATLAIEQWMIAALADLAGLGAGAGGVFGPGGSYSNLLALLIARDHAASALGLDTRTDGTGALPRPVVFCSRIAHFSIHRACAALGLGESAVVGIDVDDDHRMLPAALESALAAAGDRTPVAVVATAGTTDFGTVDPLPEIAAIARRRGVWLHVDAAYGFGSLFSDRLAGLVEGIDRADSITLDLHKIGWQPAAASVLLLADSGRFAAVDRSVSYLNPTDDIEAGYGGLLGQTLQTTRRPDVLKVAATFLAYGRLGLGSMLDRCHELARHAEQRIATEPHLELIAPVTLTTVVFRYRCADLDAVNAELRRRLIRSGAALIGRTRVVTAGADRPQVCLKLTLLNPEAHEADIDALFDDIIRVALEVEAENTRALSTDADALEASHEH</sequence>
<keyword evidence="9" id="KW-1185">Reference proteome</keyword>
<dbReference type="PANTHER" id="PTHR45677:SF8">
    <property type="entry name" value="CYSTEINE SULFINIC ACID DECARBOXYLASE"/>
    <property type="match status" value="1"/>
</dbReference>
<keyword evidence="8" id="KW-0032">Aminotransferase</keyword>
<evidence type="ECO:0000313" key="8">
    <source>
        <dbReference type="EMBL" id="WUM22437.1"/>
    </source>
</evidence>
<evidence type="ECO:0000256" key="2">
    <source>
        <dbReference type="ARBA" id="ARBA00009533"/>
    </source>
</evidence>
<protein>
    <submittedName>
        <fullName evidence="8">Aminotransferase class V-fold PLP-dependent enzyme</fullName>
    </submittedName>
</protein>
<keyword evidence="8" id="KW-0808">Transferase</keyword>
<dbReference type="SUPFAM" id="SSF53383">
    <property type="entry name" value="PLP-dependent transferases"/>
    <property type="match status" value="1"/>
</dbReference>
<dbReference type="GO" id="GO:0019752">
    <property type="term" value="P:carboxylic acid metabolic process"/>
    <property type="evidence" value="ECO:0007669"/>
    <property type="project" value="InterPro"/>
</dbReference>
<gene>
    <name evidence="8" type="ORF">OG579_16210</name>
</gene>
<evidence type="ECO:0000256" key="1">
    <source>
        <dbReference type="ARBA" id="ARBA00001933"/>
    </source>
</evidence>
<reference evidence="8 9" key="1">
    <citation type="submission" date="2022-10" db="EMBL/GenBank/DDBJ databases">
        <title>The complete genomes of actinobacterial strains from the NBC collection.</title>
        <authorList>
            <person name="Joergensen T.S."/>
            <person name="Alvarez Arevalo M."/>
            <person name="Sterndorff E.B."/>
            <person name="Faurdal D."/>
            <person name="Vuksanovic O."/>
            <person name="Mourched A.-S."/>
            <person name="Charusanti P."/>
            <person name="Shaw S."/>
            <person name="Blin K."/>
            <person name="Weber T."/>
        </authorList>
    </citation>
    <scope>NUCLEOTIDE SEQUENCE [LARGE SCALE GENOMIC DNA]</scope>
    <source>
        <strain evidence="8 9">NBC_00319</strain>
    </source>
</reference>
<dbReference type="GO" id="GO:0005737">
    <property type="term" value="C:cytoplasm"/>
    <property type="evidence" value="ECO:0007669"/>
    <property type="project" value="TreeGrafter"/>
</dbReference>
<dbReference type="AlphaFoldDB" id="A0AAU4K8W4"/>